<dbReference type="GeneID" id="11972478"/>
<proteinExistence type="predicted"/>
<dbReference type="CDD" id="cd06661">
    <property type="entry name" value="GGCT_like"/>
    <property type="match status" value="1"/>
</dbReference>
<dbReference type="PANTHER" id="PTHR31544">
    <property type="entry name" value="AIG2-LIKE PROTEIN D"/>
    <property type="match status" value="1"/>
</dbReference>
<dbReference type="AlphaFoldDB" id="H8I4U6"/>
<evidence type="ECO:0000313" key="5">
    <source>
        <dbReference type="Proteomes" id="UP000005233"/>
    </source>
</evidence>
<dbReference type="SUPFAM" id="SSF110857">
    <property type="entry name" value="Gamma-glutamyl cyclotransferase-like"/>
    <property type="match status" value="1"/>
</dbReference>
<evidence type="ECO:0000313" key="4">
    <source>
        <dbReference type="EMBL" id="AFD01040.1"/>
    </source>
</evidence>
<dbReference type="InterPro" id="IPR013024">
    <property type="entry name" value="GGCT-like"/>
</dbReference>
<dbReference type="InterPro" id="IPR009288">
    <property type="entry name" value="AIG2-like_dom"/>
</dbReference>
<dbReference type="InterPro" id="IPR036568">
    <property type="entry name" value="GGCT-like_sf"/>
</dbReference>
<dbReference type="eggNOG" id="arCOG05099">
    <property type="taxonomic scope" value="Archaea"/>
</dbReference>
<dbReference type="HOGENOM" id="CLU_2217094_0_0_2"/>
<sequence length="113" mass="12904">MSGISSDVFNVFVYGTLMDRARLNSLIKRIPEMHPAKVSGYRQFYDESVGYQNAERDEGSSIRGVLLSGITAQELRTLDHYEGIGEGLYRRVKVRAFTLDKKSWAEAFMYVKN</sequence>
<protein>
    <recommendedName>
        <fullName evidence="2">Putative gamma-glutamylcyclotransferase</fullName>
    </recommendedName>
</protein>
<dbReference type="Gene3D" id="3.10.490.10">
    <property type="entry name" value="Gamma-glutamyl cyclotransferase-like"/>
    <property type="match status" value="1"/>
</dbReference>
<dbReference type="STRING" id="1041930.Mtc_2307"/>
<evidence type="ECO:0000259" key="3">
    <source>
        <dbReference type="Pfam" id="PF06094"/>
    </source>
</evidence>
<keyword evidence="1" id="KW-0808">Transferase</keyword>
<keyword evidence="5" id="KW-1185">Reference proteome</keyword>
<dbReference type="InterPro" id="IPR045038">
    <property type="entry name" value="AIG2-like"/>
</dbReference>
<dbReference type="Pfam" id="PF06094">
    <property type="entry name" value="GGACT"/>
    <property type="match status" value="1"/>
</dbReference>
<reference evidence="4 5" key="1">
    <citation type="journal article" date="2012" name="J. Bacteriol.">
        <title>Complete genome sequence of a thermophilic methanogen, Methanocella conradii HZ254, isolated from Chinese rice field soil.</title>
        <authorList>
            <person name="Lu Z."/>
            <person name="Lu Y."/>
        </authorList>
    </citation>
    <scope>NUCLEOTIDE SEQUENCE [LARGE SCALE GENOMIC DNA]</scope>
    <source>
        <strain evidence="5">DSM 24694 / JCM 17849 / CGMCC 1.5162 / HZ254</strain>
    </source>
</reference>
<dbReference type="KEGG" id="mez:Mtc_2307"/>
<evidence type="ECO:0000256" key="1">
    <source>
        <dbReference type="ARBA" id="ARBA00022679"/>
    </source>
</evidence>
<dbReference type="SMR" id="H8I4U6"/>
<name>H8I4U6_METCZ</name>
<dbReference type="Proteomes" id="UP000005233">
    <property type="component" value="Chromosome"/>
</dbReference>
<dbReference type="GO" id="GO:0016740">
    <property type="term" value="F:transferase activity"/>
    <property type="evidence" value="ECO:0007669"/>
    <property type="project" value="UniProtKB-KW"/>
</dbReference>
<accession>H8I4U6</accession>
<feature type="domain" description="Gamma-glutamylcyclotransferase AIG2-like" evidence="3">
    <location>
        <begin position="11"/>
        <end position="112"/>
    </location>
</feature>
<gene>
    <name evidence="4" type="ordered locus">Mtc_2307</name>
</gene>
<organism evidence="4 5">
    <name type="scientific">Methanocella conradii (strain DSM 24694 / JCM 17849 / CGMCC 1.5162 / HZ254)</name>
    <dbReference type="NCBI Taxonomy" id="1041930"/>
    <lineage>
        <taxon>Archaea</taxon>
        <taxon>Methanobacteriati</taxon>
        <taxon>Methanobacteriota</taxon>
        <taxon>Stenosarchaea group</taxon>
        <taxon>Methanomicrobia</taxon>
        <taxon>Methanocellales</taxon>
        <taxon>Methanocellaceae</taxon>
        <taxon>Methanocella</taxon>
    </lineage>
</organism>
<evidence type="ECO:0000256" key="2">
    <source>
        <dbReference type="ARBA" id="ARBA00030602"/>
    </source>
</evidence>
<dbReference type="EMBL" id="CP003243">
    <property type="protein sequence ID" value="AFD01040.1"/>
    <property type="molecule type" value="Genomic_DNA"/>
</dbReference>
<dbReference type="PANTHER" id="PTHR31544:SF2">
    <property type="entry name" value="AIG2-LIKE PROTEIN D"/>
    <property type="match status" value="1"/>
</dbReference>
<dbReference type="RefSeq" id="WP_014406871.1">
    <property type="nucleotide sequence ID" value="NC_017034.1"/>
</dbReference>